<gene>
    <name evidence="2" type="ORF">D9613_010003</name>
</gene>
<dbReference type="Proteomes" id="UP000521872">
    <property type="component" value="Unassembled WGS sequence"/>
</dbReference>
<dbReference type="AlphaFoldDB" id="A0A8H4VQP0"/>
<dbReference type="OrthoDB" id="2891636at2759"/>
<evidence type="ECO:0000256" key="1">
    <source>
        <dbReference type="SAM" id="MobiDB-lite"/>
    </source>
</evidence>
<organism evidence="2 3">
    <name type="scientific">Agrocybe pediades</name>
    <dbReference type="NCBI Taxonomy" id="84607"/>
    <lineage>
        <taxon>Eukaryota</taxon>
        <taxon>Fungi</taxon>
        <taxon>Dikarya</taxon>
        <taxon>Basidiomycota</taxon>
        <taxon>Agaricomycotina</taxon>
        <taxon>Agaricomycetes</taxon>
        <taxon>Agaricomycetidae</taxon>
        <taxon>Agaricales</taxon>
        <taxon>Agaricineae</taxon>
        <taxon>Strophariaceae</taxon>
        <taxon>Agrocybe</taxon>
    </lineage>
</organism>
<feature type="region of interest" description="Disordered" evidence="1">
    <location>
        <begin position="32"/>
        <end position="92"/>
    </location>
</feature>
<sequence length="92" mass="9090">MAASRGSTMAVACGVGIAAVLGGMYAFGRDAKAKEGQSSPYSTGGQGLGGTDKAMTSSDMNAAMSYSIPRPGSSSSDPRQLGKSVPAPKGDQ</sequence>
<evidence type="ECO:0000313" key="2">
    <source>
        <dbReference type="EMBL" id="KAF4618793.1"/>
    </source>
</evidence>
<dbReference type="EMBL" id="JAACJL010000017">
    <property type="protein sequence ID" value="KAF4618793.1"/>
    <property type="molecule type" value="Genomic_DNA"/>
</dbReference>
<feature type="compositionally biased region" description="Low complexity" evidence="1">
    <location>
        <begin position="65"/>
        <end position="78"/>
    </location>
</feature>
<name>A0A8H4VQP0_9AGAR</name>
<accession>A0A8H4VQP0</accession>
<protein>
    <submittedName>
        <fullName evidence="2">Uncharacterized protein</fullName>
    </submittedName>
</protein>
<proteinExistence type="predicted"/>
<comment type="caution">
    <text evidence="2">The sequence shown here is derived from an EMBL/GenBank/DDBJ whole genome shotgun (WGS) entry which is preliminary data.</text>
</comment>
<keyword evidence="3" id="KW-1185">Reference proteome</keyword>
<reference evidence="2 3" key="1">
    <citation type="submission" date="2019-12" db="EMBL/GenBank/DDBJ databases">
        <authorList>
            <person name="Floudas D."/>
            <person name="Bentzer J."/>
            <person name="Ahren D."/>
            <person name="Johansson T."/>
            <person name="Persson P."/>
            <person name="Tunlid A."/>
        </authorList>
    </citation>
    <scope>NUCLEOTIDE SEQUENCE [LARGE SCALE GENOMIC DNA]</scope>
    <source>
        <strain evidence="2 3">CBS 102.39</strain>
    </source>
</reference>
<evidence type="ECO:0000313" key="3">
    <source>
        <dbReference type="Proteomes" id="UP000521872"/>
    </source>
</evidence>